<dbReference type="Gene3D" id="3.10.180.10">
    <property type="entry name" value="2,3-Dihydroxybiphenyl 1,2-Dioxygenase, domain 1"/>
    <property type="match status" value="1"/>
</dbReference>
<evidence type="ECO:0008006" key="4">
    <source>
        <dbReference type="Google" id="ProtNLM"/>
    </source>
</evidence>
<dbReference type="InterPro" id="IPR029068">
    <property type="entry name" value="Glyas_Bleomycin-R_OHBP_Dase"/>
</dbReference>
<reference evidence="3" key="1">
    <citation type="journal article" date="2019" name="Int. J. Syst. Evol. Microbiol.">
        <title>The Global Catalogue of Microorganisms (GCM) 10K type strain sequencing project: providing services to taxonomists for standard genome sequencing and annotation.</title>
        <authorList>
            <consortium name="The Broad Institute Genomics Platform"/>
            <consortium name="The Broad Institute Genome Sequencing Center for Infectious Disease"/>
            <person name="Wu L."/>
            <person name="Ma J."/>
        </authorList>
    </citation>
    <scope>NUCLEOTIDE SEQUENCE [LARGE SCALE GENOMIC DNA]</scope>
    <source>
        <strain evidence="3">KCTC 22232</strain>
    </source>
</reference>
<protein>
    <recommendedName>
        <fullName evidence="4">VOC domain-containing protein</fullName>
    </recommendedName>
</protein>
<keyword evidence="1" id="KW-0046">Antibiotic resistance</keyword>
<gene>
    <name evidence="2" type="ORF">GCM10008098_09930</name>
</gene>
<dbReference type="SUPFAM" id="SSF54593">
    <property type="entry name" value="Glyoxalase/Bleomycin resistance protein/Dihydroxybiphenyl dioxygenase"/>
    <property type="match status" value="1"/>
</dbReference>
<dbReference type="EMBL" id="BMXT01000001">
    <property type="protein sequence ID" value="GGY19609.1"/>
    <property type="molecule type" value="Genomic_DNA"/>
</dbReference>
<dbReference type="Proteomes" id="UP000621898">
    <property type="component" value="Unassembled WGS sequence"/>
</dbReference>
<evidence type="ECO:0000313" key="3">
    <source>
        <dbReference type="Proteomes" id="UP000621898"/>
    </source>
</evidence>
<comment type="caution">
    <text evidence="2">The sequence shown here is derived from an EMBL/GenBank/DDBJ whole genome shotgun (WGS) entry which is preliminary data.</text>
</comment>
<keyword evidence="3" id="KW-1185">Reference proteome</keyword>
<sequence>MNRALHFYVDMLGFEKAWHEGDGQGKVCQVARAGCEIILCEDAGRSDKARLFVELTRDGIVDFKREMAERSIPGKNSWWGYDVIQIDDPDGNELLFPLTQNGGETSDAA</sequence>
<evidence type="ECO:0000313" key="2">
    <source>
        <dbReference type="EMBL" id="GGY19609.1"/>
    </source>
</evidence>
<organism evidence="2 3">
    <name type="scientific">Rhodanobacter panaciterrae</name>
    <dbReference type="NCBI Taxonomy" id="490572"/>
    <lineage>
        <taxon>Bacteria</taxon>
        <taxon>Pseudomonadati</taxon>
        <taxon>Pseudomonadota</taxon>
        <taxon>Gammaproteobacteria</taxon>
        <taxon>Lysobacterales</taxon>
        <taxon>Rhodanobacteraceae</taxon>
        <taxon>Rhodanobacter</taxon>
    </lineage>
</organism>
<dbReference type="InterPro" id="IPR000335">
    <property type="entry name" value="Bleomycin-R"/>
</dbReference>
<proteinExistence type="predicted"/>
<accession>A0ABQ2ZLY1</accession>
<name>A0ABQ2ZLY1_9GAMM</name>
<dbReference type="Pfam" id="PF19581">
    <property type="entry name" value="Glyoxalase_7"/>
    <property type="match status" value="1"/>
</dbReference>
<evidence type="ECO:0000256" key="1">
    <source>
        <dbReference type="ARBA" id="ARBA00023251"/>
    </source>
</evidence>